<dbReference type="EMBL" id="BLAE01000030">
    <property type="protein sequence ID" value="GES11518.1"/>
    <property type="molecule type" value="Genomic_DNA"/>
</dbReference>
<dbReference type="Proteomes" id="UP000331127">
    <property type="component" value="Unassembled WGS sequence"/>
</dbReference>
<evidence type="ECO:0000256" key="4">
    <source>
        <dbReference type="ARBA" id="ARBA00022692"/>
    </source>
</evidence>
<evidence type="ECO:0000256" key="6">
    <source>
        <dbReference type="ARBA" id="ARBA00023136"/>
    </source>
</evidence>
<evidence type="ECO:0000256" key="2">
    <source>
        <dbReference type="ARBA" id="ARBA00022448"/>
    </source>
</evidence>
<evidence type="ECO:0000259" key="8">
    <source>
        <dbReference type="PROSITE" id="PS50928"/>
    </source>
</evidence>
<accession>A0A5M3WZP0</accession>
<dbReference type="InterPro" id="IPR000515">
    <property type="entry name" value="MetI-like"/>
</dbReference>
<reference evidence="9 10" key="1">
    <citation type="submission" date="2019-10" db="EMBL/GenBank/DDBJ databases">
        <title>Whole genome shotgun sequence of Acrocarpospora macrocephala NBRC 16266.</title>
        <authorList>
            <person name="Ichikawa N."/>
            <person name="Kimura A."/>
            <person name="Kitahashi Y."/>
            <person name="Komaki H."/>
            <person name="Oguchi A."/>
        </authorList>
    </citation>
    <scope>NUCLEOTIDE SEQUENCE [LARGE SCALE GENOMIC DNA]</scope>
    <source>
        <strain evidence="9 10">NBRC 16266</strain>
    </source>
</reference>
<name>A0A5M3WZP0_9ACTN</name>
<dbReference type="RefSeq" id="WP_155356878.1">
    <property type="nucleotide sequence ID" value="NZ_BAAAHL010000068.1"/>
</dbReference>
<gene>
    <name evidence="9" type="ORF">Amac_051150</name>
</gene>
<keyword evidence="5 7" id="KW-1133">Transmembrane helix</keyword>
<dbReference type="GO" id="GO:0005886">
    <property type="term" value="C:plasma membrane"/>
    <property type="evidence" value="ECO:0007669"/>
    <property type="project" value="UniProtKB-SubCell"/>
</dbReference>
<dbReference type="SUPFAM" id="SSF161098">
    <property type="entry name" value="MetI-like"/>
    <property type="match status" value="1"/>
</dbReference>
<dbReference type="CDD" id="cd06261">
    <property type="entry name" value="TM_PBP2"/>
    <property type="match status" value="1"/>
</dbReference>
<dbReference type="PROSITE" id="PS50928">
    <property type="entry name" value="ABC_TM1"/>
    <property type="match status" value="1"/>
</dbReference>
<feature type="transmembrane region" description="Helical" evidence="7">
    <location>
        <begin position="130"/>
        <end position="159"/>
    </location>
</feature>
<comment type="caution">
    <text evidence="9">The sequence shown here is derived from an EMBL/GenBank/DDBJ whole genome shotgun (WGS) entry which is preliminary data.</text>
</comment>
<dbReference type="Pfam" id="PF00528">
    <property type="entry name" value="BPD_transp_1"/>
    <property type="match status" value="1"/>
</dbReference>
<evidence type="ECO:0000256" key="1">
    <source>
        <dbReference type="ARBA" id="ARBA00004651"/>
    </source>
</evidence>
<organism evidence="9 10">
    <name type="scientific">Acrocarpospora macrocephala</name>
    <dbReference type="NCBI Taxonomy" id="150177"/>
    <lineage>
        <taxon>Bacteria</taxon>
        <taxon>Bacillati</taxon>
        <taxon>Actinomycetota</taxon>
        <taxon>Actinomycetes</taxon>
        <taxon>Streptosporangiales</taxon>
        <taxon>Streptosporangiaceae</taxon>
        <taxon>Acrocarpospora</taxon>
    </lineage>
</organism>
<feature type="transmembrane region" description="Helical" evidence="7">
    <location>
        <begin position="87"/>
        <end position="110"/>
    </location>
</feature>
<sequence>MTISTMRPAPAATPAGNIARPRAWQSRTFINAARVLICVAFLALWEIASRQGWVEETLFGRPSGVWTSMLEYLPSERSLESLRATGAAVGVSFVIGSISGTLAGLILGLSPTLNSIFGPFLAPINSVPRIALAPLFIAWFGLTMTAKVVLAVSIVFFILTENARSAVRSVDADLMTMARVVGLKRASLLLKVVLPSAVPTMFAGLRLTFVYALLGVVASEMVAATGGLGQDIVLYSSSYQINTVFAILVELMAVAIVMNWLFNAAERRLLVWQVS</sequence>
<keyword evidence="6 7" id="KW-0472">Membrane</keyword>
<comment type="similarity">
    <text evidence="7">Belongs to the binding-protein-dependent transport system permease family.</text>
</comment>
<dbReference type="AlphaFoldDB" id="A0A5M3WZP0"/>
<evidence type="ECO:0000256" key="7">
    <source>
        <dbReference type="RuleBase" id="RU363032"/>
    </source>
</evidence>
<proteinExistence type="inferred from homology"/>
<keyword evidence="3" id="KW-1003">Cell membrane</keyword>
<dbReference type="InterPro" id="IPR035906">
    <property type="entry name" value="MetI-like_sf"/>
</dbReference>
<feature type="domain" description="ABC transmembrane type-1" evidence="8">
    <location>
        <begin position="82"/>
        <end position="262"/>
    </location>
</feature>
<evidence type="ECO:0000313" key="9">
    <source>
        <dbReference type="EMBL" id="GES11518.1"/>
    </source>
</evidence>
<keyword evidence="10" id="KW-1185">Reference proteome</keyword>
<dbReference type="OrthoDB" id="7274389at2"/>
<evidence type="ECO:0000313" key="10">
    <source>
        <dbReference type="Proteomes" id="UP000331127"/>
    </source>
</evidence>
<dbReference type="PANTHER" id="PTHR30151:SF20">
    <property type="entry name" value="ABC TRANSPORTER PERMEASE PROTEIN HI_0355-RELATED"/>
    <property type="match status" value="1"/>
</dbReference>
<feature type="transmembrane region" description="Helical" evidence="7">
    <location>
        <begin position="192"/>
        <end position="219"/>
    </location>
</feature>
<comment type="subcellular location">
    <subcellularLocation>
        <location evidence="1 7">Cell membrane</location>
        <topology evidence="1 7">Multi-pass membrane protein</topology>
    </subcellularLocation>
</comment>
<dbReference type="Gene3D" id="1.10.3720.10">
    <property type="entry name" value="MetI-like"/>
    <property type="match status" value="1"/>
</dbReference>
<keyword evidence="4 7" id="KW-0812">Transmembrane</keyword>
<keyword evidence="2 7" id="KW-0813">Transport</keyword>
<evidence type="ECO:0000256" key="3">
    <source>
        <dbReference type="ARBA" id="ARBA00022475"/>
    </source>
</evidence>
<dbReference type="PANTHER" id="PTHR30151">
    <property type="entry name" value="ALKANE SULFONATE ABC TRANSPORTER-RELATED, MEMBRANE SUBUNIT"/>
    <property type="match status" value="1"/>
</dbReference>
<feature type="transmembrane region" description="Helical" evidence="7">
    <location>
        <begin position="239"/>
        <end position="262"/>
    </location>
</feature>
<protein>
    <submittedName>
        <fullName evidence="9">ABC transporter permease</fullName>
    </submittedName>
</protein>
<dbReference type="GO" id="GO:0055085">
    <property type="term" value="P:transmembrane transport"/>
    <property type="evidence" value="ECO:0007669"/>
    <property type="project" value="InterPro"/>
</dbReference>
<evidence type="ECO:0000256" key="5">
    <source>
        <dbReference type="ARBA" id="ARBA00022989"/>
    </source>
</evidence>